<comment type="caution">
    <text evidence="1">The sequence shown here is derived from an EMBL/GenBank/DDBJ whole genome shotgun (WGS) entry which is preliminary data.</text>
</comment>
<evidence type="ECO:0000313" key="1">
    <source>
        <dbReference type="EMBL" id="RMX61349.1"/>
    </source>
</evidence>
<accession>A0A3M6V664</accession>
<dbReference type="Proteomes" id="UP000275408">
    <property type="component" value="Unassembled WGS sequence"/>
</dbReference>
<keyword evidence="2" id="KW-1185">Reference proteome</keyword>
<sequence>MIALFIVSLGLDRSTTSSGFNKKSPWRLVTIDKISSEWDGERKRQPTEVLSCLNLCRCSLRSCHLWEAVGQGSVDRIKVIVEAEAVENSSVIHRELKMRAKMGRFTPKCPERDEQAMERQYQSDEKFAKWHNVASPI</sequence>
<protein>
    <submittedName>
        <fullName evidence="1">Uncharacterized protein</fullName>
    </submittedName>
</protein>
<reference evidence="1 2" key="1">
    <citation type="journal article" date="2018" name="Sci. Rep.">
        <title>Comparative analysis of the Pocillopora damicornis genome highlights role of immune system in coral evolution.</title>
        <authorList>
            <person name="Cunning R."/>
            <person name="Bay R.A."/>
            <person name="Gillette P."/>
            <person name="Baker A.C."/>
            <person name="Traylor-Knowles N."/>
        </authorList>
    </citation>
    <scope>NUCLEOTIDE SEQUENCE [LARGE SCALE GENOMIC DNA]</scope>
    <source>
        <strain evidence="1">RSMAS</strain>
        <tissue evidence="1">Whole animal</tissue>
    </source>
</reference>
<organism evidence="1 2">
    <name type="scientific">Pocillopora damicornis</name>
    <name type="common">Cauliflower coral</name>
    <name type="synonym">Millepora damicornis</name>
    <dbReference type="NCBI Taxonomy" id="46731"/>
    <lineage>
        <taxon>Eukaryota</taxon>
        <taxon>Metazoa</taxon>
        <taxon>Cnidaria</taxon>
        <taxon>Anthozoa</taxon>
        <taxon>Hexacorallia</taxon>
        <taxon>Scleractinia</taxon>
        <taxon>Astrocoeniina</taxon>
        <taxon>Pocilloporidae</taxon>
        <taxon>Pocillopora</taxon>
    </lineage>
</organism>
<name>A0A3M6V664_POCDA</name>
<gene>
    <name evidence="1" type="ORF">pdam_00024700</name>
</gene>
<dbReference type="EMBL" id="RCHS01000036">
    <property type="protein sequence ID" value="RMX61349.1"/>
    <property type="molecule type" value="Genomic_DNA"/>
</dbReference>
<evidence type="ECO:0000313" key="2">
    <source>
        <dbReference type="Proteomes" id="UP000275408"/>
    </source>
</evidence>
<dbReference type="AlphaFoldDB" id="A0A3M6V664"/>
<proteinExistence type="predicted"/>